<dbReference type="InterPro" id="IPR051553">
    <property type="entry name" value="Ran_GTPase-activating"/>
</dbReference>
<dbReference type="InterPro" id="IPR000408">
    <property type="entry name" value="Reg_chr_condens"/>
</dbReference>
<dbReference type="PROSITE" id="PS50012">
    <property type="entry name" value="RCC1_3"/>
    <property type="match status" value="4"/>
</dbReference>
<accession>A0A8K0NSU7</accession>
<proteinExistence type="predicted"/>
<dbReference type="Proteomes" id="UP000812966">
    <property type="component" value="Unassembled WGS sequence"/>
</dbReference>
<feature type="repeat" description="RCC1" evidence="1">
    <location>
        <begin position="5"/>
        <end position="70"/>
    </location>
</feature>
<feature type="repeat" description="RCC1" evidence="1">
    <location>
        <begin position="421"/>
        <end position="474"/>
    </location>
</feature>
<feature type="repeat" description="RCC1" evidence="1">
    <location>
        <begin position="356"/>
        <end position="416"/>
    </location>
</feature>
<dbReference type="SUPFAM" id="SSF50985">
    <property type="entry name" value="RCC1/BLIP-II"/>
    <property type="match status" value="1"/>
</dbReference>
<sequence length="478" mass="51106">MGRCIQLLASGSNGSGQLGIGHVEDVSTYTYCRFSHCDPDDTGLTRLSRLPGVILAVSSGAGHSLLLAREDEASGGRNDMGITIWTTGTNQYNQLGPAYEGDSTDPSHTLWKRLDYTSYIETAGLPLGETNRYTPKEISCSWSTSIVCFEHSTQNTDGIWSKESDKTISFGTNDFGELGCGAVRGASSSSEQEHDLVRVVQLPQTRRTGERLSVRKIKASHRNIVCLCDWILDADGGTVVVDTVVYGWGAGRHGQLDSGYPSSYPEPIEIGVTPAVANRINLDGPLTVEDLAVGAGHILFRLGTSSGGETIVVGLGSNAKHQLDFNFASTKSGSSQWGDIGCTWNGSFMSEKGPGGEIWSTGTNTHGQLGQGQLADDGQDVAPGLRRVAAMSSDQAPPTVHGIVCGSEHVLALIQTGDGSDKIWTWGWNEHGNLGLNHDDVQDRWTPVEILLEPSQRPIGAWAGCGTTWLLVETMIDD</sequence>
<feature type="repeat" description="RCC1" evidence="1">
    <location>
        <begin position="243"/>
        <end position="304"/>
    </location>
</feature>
<evidence type="ECO:0000256" key="1">
    <source>
        <dbReference type="PROSITE-ProRule" id="PRU00235"/>
    </source>
</evidence>
<evidence type="ECO:0000313" key="2">
    <source>
        <dbReference type="EMBL" id="KAG7532174.1"/>
    </source>
</evidence>
<dbReference type="PANTHER" id="PTHR45982">
    <property type="entry name" value="REGULATOR OF CHROMOSOME CONDENSATION"/>
    <property type="match status" value="1"/>
</dbReference>
<keyword evidence="3" id="KW-1185">Reference proteome</keyword>
<dbReference type="EMBL" id="JABELV010000072">
    <property type="protein sequence ID" value="KAG7532174.1"/>
    <property type="molecule type" value="Genomic_DNA"/>
</dbReference>
<name>A0A8K0NSU7_9TREE</name>
<dbReference type="Pfam" id="PF00415">
    <property type="entry name" value="RCC1"/>
    <property type="match status" value="2"/>
</dbReference>
<gene>
    <name evidence="2" type="ORF">FFLO_03802</name>
</gene>
<reference evidence="2" key="1">
    <citation type="submission" date="2020-04" db="EMBL/GenBank/DDBJ databases">
        <title>Analysis of mating type loci in Filobasidium floriforme.</title>
        <authorList>
            <person name="Nowrousian M."/>
        </authorList>
    </citation>
    <scope>NUCLEOTIDE SEQUENCE</scope>
    <source>
        <strain evidence="2">CBS 6242</strain>
    </source>
</reference>
<dbReference type="AlphaFoldDB" id="A0A8K0NSU7"/>
<protein>
    <submittedName>
        <fullName evidence="2">Uncharacterized protein</fullName>
    </submittedName>
</protein>
<dbReference type="Gene3D" id="2.130.10.30">
    <property type="entry name" value="Regulator of chromosome condensation 1/beta-lactamase-inhibitor protein II"/>
    <property type="match status" value="2"/>
</dbReference>
<dbReference type="PANTHER" id="PTHR45982:SF1">
    <property type="entry name" value="REGULATOR OF CHROMOSOME CONDENSATION"/>
    <property type="match status" value="1"/>
</dbReference>
<dbReference type="InterPro" id="IPR009091">
    <property type="entry name" value="RCC1/BLIP-II"/>
</dbReference>
<comment type="caution">
    <text evidence="2">The sequence shown here is derived from an EMBL/GenBank/DDBJ whole genome shotgun (WGS) entry which is preliminary data.</text>
</comment>
<evidence type="ECO:0000313" key="3">
    <source>
        <dbReference type="Proteomes" id="UP000812966"/>
    </source>
</evidence>
<organism evidence="2 3">
    <name type="scientific">Filobasidium floriforme</name>
    <dbReference type="NCBI Taxonomy" id="5210"/>
    <lineage>
        <taxon>Eukaryota</taxon>
        <taxon>Fungi</taxon>
        <taxon>Dikarya</taxon>
        <taxon>Basidiomycota</taxon>
        <taxon>Agaricomycotina</taxon>
        <taxon>Tremellomycetes</taxon>
        <taxon>Filobasidiales</taxon>
        <taxon>Filobasidiaceae</taxon>
        <taxon>Filobasidium</taxon>
    </lineage>
</organism>